<feature type="compositionally biased region" description="Polar residues" evidence="1">
    <location>
        <begin position="280"/>
        <end position="293"/>
    </location>
</feature>
<proteinExistence type="predicted"/>
<evidence type="ECO:0000256" key="1">
    <source>
        <dbReference type="SAM" id="MobiDB-lite"/>
    </source>
</evidence>
<keyword evidence="3" id="KW-1185">Reference proteome</keyword>
<reference evidence="2" key="2">
    <citation type="submission" date="2021-12" db="EMBL/GenBank/DDBJ databases">
        <title>Resequencing data analysis of finger millet.</title>
        <authorList>
            <person name="Hatakeyama M."/>
            <person name="Aluri S."/>
            <person name="Balachadran M.T."/>
            <person name="Sivarajan S.R."/>
            <person name="Poveda L."/>
            <person name="Shimizu-Inatsugi R."/>
            <person name="Schlapbach R."/>
            <person name="Sreeman S.M."/>
            <person name="Shimizu K.K."/>
        </authorList>
    </citation>
    <scope>NUCLEOTIDE SEQUENCE</scope>
</reference>
<dbReference type="Proteomes" id="UP001054889">
    <property type="component" value="Unassembled WGS sequence"/>
</dbReference>
<feature type="region of interest" description="Disordered" evidence="1">
    <location>
        <begin position="39"/>
        <end position="65"/>
    </location>
</feature>
<gene>
    <name evidence="2" type="primary">gb24001</name>
    <name evidence="2" type="ORF">PR202_gb24001</name>
</gene>
<feature type="region of interest" description="Disordered" evidence="1">
    <location>
        <begin position="272"/>
        <end position="305"/>
    </location>
</feature>
<evidence type="ECO:0000313" key="2">
    <source>
        <dbReference type="EMBL" id="GJN35251.1"/>
    </source>
</evidence>
<comment type="caution">
    <text evidence="2">The sequence shown here is derived from an EMBL/GenBank/DDBJ whole genome shotgun (WGS) entry which is preliminary data.</text>
</comment>
<dbReference type="EMBL" id="BQKI01000088">
    <property type="protein sequence ID" value="GJN35251.1"/>
    <property type="molecule type" value="Genomic_DNA"/>
</dbReference>
<reference evidence="2" key="1">
    <citation type="journal article" date="2018" name="DNA Res.">
        <title>Multiple hybrid de novo genome assembly of finger millet, an orphan allotetraploid crop.</title>
        <authorList>
            <person name="Hatakeyama M."/>
            <person name="Aluri S."/>
            <person name="Balachadran M.T."/>
            <person name="Sivarajan S.R."/>
            <person name="Patrignani A."/>
            <person name="Gruter S."/>
            <person name="Poveda L."/>
            <person name="Shimizu-Inatsugi R."/>
            <person name="Baeten J."/>
            <person name="Francoijs K.J."/>
            <person name="Nataraja K.N."/>
            <person name="Reddy Y.A.N."/>
            <person name="Phadnis S."/>
            <person name="Ravikumar R.L."/>
            <person name="Schlapbach R."/>
            <person name="Sreeman S.M."/>
            <person name="Shimizu K.K."/>
        </authorList>
    </citation>
    <scope>NUCLEOTIDE SEQUENCE</scope>
</reference>
<accession>A0AAV5FLV0</accession>
<dbReference type="AlphaFoldDB" id="A0AAV5FLV0"/>
<protein>
    <submittedName>
        <fullName evidence="2">Uncharacterized protein</fullName>
    </submittedName>
</protein>
<evidence type="ECO:0000313" key="3">
    <source>
        <dbReference type="Proteomes" id="UP001054889"/>
    </source>
</evidence>
<sequence>MFWKLVTLSGGRRLQQLAQNLGVARLQSHLLLDVSGYGDRGPSVPHPSPFESNVRRDRSPDPALSKANACGADRLSFYVHDSWRVKLQEKWSGSSLEAYCQQVKRCTEIALKCVEVERQNRPNIVDIIHELNALQTAADEISHCPGGELLSVYPFQLVFPSVFESRDQMIACPLHLTNNTDDNIQFRLLIPRQQGEYTDEPNRDYVRFIGQLSGPVPPRTKLTSFLTLDRPWNFLSWSALPENGYEFFTLEFWRERHEDEVHQVKLLALYEPPGPEAENKTTTSEGRGSSSPTAEAGVNELEPRRHGRVRALSRRRCRRGRARASAAMEACRGELHPTIEGGTGKLRALHPTAMHGRFCLKNGCRAWMCIQQNHGL</sequence>
<organism evidence="2 3">
    <name type="scientific">Eleusine coracana subsp. coracana</name>
    <dbReference type="NCBI Taxonomy" id="191504"/>
    <lineage>
        <taxon>Eukaryota</taxon>
        <taxon>Viridiplantae</taxon>
        <taxon>Streptophyta</taxon>
        <taxon>Embryophyta</taxon>
        <taxon>Tracheophyta</taxon>
        <taxon>Spermatophyta</taxon>
        <taxon>Magnoliopsida</taxon>
        <taxon>Liliopsida</taxon>
        <taxon>Poales</taxon>
        <taxon>Poaceae</taxon>
        <taxon>PACMAD clade</taxon>
        <taxon>Chloridoideae</taxon>
        <taxon>Cynodonteae</taxon>
        <taxon>Eleusininae</taxon>
        <taxon>Eleusine</taxon>
    </lineage>
</organism>
<dbReference type="PANTHER" id="PTHR45707">
    <property type="entry name" value="C2 CALCIUM/LIPID-BINDING PLANT PHOSPHORIBOSYLTRANSFERASE FAMILY PROTEIN"/>
    <property type="match status" value="1"/>
</dbReference>
<name>A0AAV5FLV0_ELECO</name>